<protein>
    <recommendedName>
        <fullName evidence="6">Membrane-associated protein</fullName>
    </recommendedName>
</protein>
<dbReference type="InParanoid" id="F2UAY1"/>
<dbReference type="AlphaFoldDB" id="F2UAY1"/>
<evidence type="ECO:0000313" key="4">
    <source>
        <dbReference type="EMBL" id="EGD73994.1"/>
    </source>
</evidence>
<keyword evidence="2" id="KW-1133">Transmembrane helix</keyword>
<name>F2UAY1_SALR5</name>
<dbReference type="Proteomes" id="UP000007799">
    <property type="component" value="Unassembled WGS sequence"/>
</dbReference>
<dbReference type="EMBL" id="GL832967">
    <property type="protein sequence ID" value="EGD73994.1"/>
    <property type="molecule type" value="Genomic_DNA"/>
</dbReference>
<keyword evidence="5" id="KW-1185">Reference proteome</keyword>
<organism evidence="5">
    <name type="scientific">Salpingoeca rosetta (strain ATCC 50818 / BSB-021)</name>
    <dbReference type="NCBI Taxonomy" id="946362"/>
    <lineage>
        <taxon>Eukaryota</taxon>
        <taxon>Choanoflagellata</taxon>
        <taxon>Craspedida</taxon>
        <taxon>Salpingoecidae</taxon>
        <taxon>Salpingoeca</taxon>
    </lineage>
</organism>
<feature type="signal peptide" evidence="3">
    <location>
        <begin position="1"/>
        <end position="31"/>
    </location>
</feature>
<keyword evidence="2" id="KW-0812">Transmembrane</keyword>
<keyword evidence="3" id="KW-0732">Signal</keyword>
<feature type="transmembrane region" description="Helical" evidence="2">
    <location>
        <begin position="232"/>
        <end position="254"/>
    </location>
</feature>
<evidence type="ECO:0000256" key="1">
    <source>
        <dbReference type="SAM" id="MobiDB-lite"/>
    </source>
</evidence>
<dbReference type="GeneID" id="16074134"/>
<feature type="chain" id="PRO_5003290880" description="Membrane-associated protein" evidence="3">
    <location>
        <begin position="32"/>
        <end position="302"/>
    </location>
</feature>
<sequence>MPMTRPSLGWAVVMAVVAAAAVVSTPTTTMAQTMDPSTTSTMTGSGSGHGSFSTASSSSTAADAGSTTTTTTTAIGASTTPLVMTTTSTSSVATLSGYLASTLFVPGLSEDAFQAASPRFLSVVARITGVPSTAVSVAYVVSTTRTADSGAGDGDDDEGQGAVAGVEVRYIVGLPAGCGCEQTVTEAMVSERLLSSLRLSLQASGSVTVTALPEPSEGMETPPDDNGSSNRLMYAIIASAGALVLTIIGSVIACKCARRPSDRYTMQQQSGGSGGGGGDTNMSIFSGLNPTFDSSLSSSSRV</sequence>
<evidence type="ECO:0000313" key="5">
    <source>
        <dbReference type="Proteomes" id="UP000007799"/>
    </source>
</evidence>
<accession>F2UAY1</accession>
<evidence type="ECO:0008006" key="6">
    <source>
        <dbReference type="Google" id="ProtNLM"/>
    </source>
</evidence>
<keyword evidence="2" id="KW-0472">Membrane</keyword>
<proteinExistence type="predicted"/>
<feature type="region of interest" description="Disordered" evidence="1">
    <location>
        <begin position="264"/>
        <end position="284"/>
    </location>
</feature>
<dbReference type="KEGG" id="sre:PTSG_05690"/>
<reference evidence="4" key="1">
    <citation type="submission" date="2009-08" db="EMBL/GenBank/DDBJ databases">
        <title>Annotation of Salpingoeca rosetta.</title>
        <authorList>
            <consortium name="The Broad Institute Genome Sequencing Platform"/>
            <person name="Russ C."/>
            <person name="Cuomo C."/>
            <person name="Burger G."/>
            <person name="Gray M.W."/>
            <person name="Holland P.W.H."/>
            <person name="King N."/>
            <person name="Lang F.B.F."/>
            <person name="Roger A.J."/>
            <person name="Ruiz-Trillo I."/>
            <person name="Young S.K."/>
            <person name="Zeng Q."/>
            <person name="Gargeya S."/>
            <person name="Alvarado L."/>
            <person name="Berlin A."/>
            <person name="Chapman S.B."/>
            <person name="Chen Z."/>
            <person name="Freedman E."/>
            <person name="Gellesch M."/>
            <person name="Goldberg J."/>
            <person name="Griggs A."/>
            <person name="Gujja S."/>
            <person name="Heilman E."/>
            <person name="Heiman D."/>
            <person name="Howarth C."/>
            <person name="Mehta T."/>
            <person name="Neiman D."/>
            <person name="Pearson M."/>
            <person name="Roberts A."/>
            <person name="Saif S."/>
            <person name="Shea T."/>
            <person name="Shenoy N."/>
            <person name="Sisk P."/>
            <person name="Stolte C."/>
            <person name="Sykes S."/>
            <person name="White J."/>
            <person name="Yandava C."/>
            <person name="Haas B."/>
            <person name="Nusbaum C."/>
            <person name="Birren B."/>
        </authorList>
    </citation>
    <scope>NUCLEOTIDE SEQUENCE [LARGE SCALE GENOMIC DNA]</scope>
    <source>
        <strain evidence="4">ATCC 50818</strain>
    </source>
</reference>
<feature type="compositionally biased region" description="Low complexity" evidence="1">
    <location>
        <begin position="37"/>
        <end position="72"/>
    </location>
</feature>
<dbReference type="RefSeq" id="XP_004993557.1">
    <property type="nucleotide sequence ID" value="XM_004993500.1"/>
</dbReference>
<evidence type="ECO:0000256" key="3">
    <source>
        <dbReference type="SAM" id="SignalP"/>
    </source>
</evidence>
<evidence type="ECO:0000256" key="2">
    <source>
        <dbReference type="SAM" id="Phobius"/>
    </source>
</evidence>
<feature type="region of interest" description="Disordered" evidence="1">
    <location>
        <begin position="29"/>
        <end position="72"/>
    </location>
</feature>
<gene>
    <name evidence="4" type="ORF">PTSG_05690</name>
</gene>